<gene>
    <name evidence="2" type="ORF">ANCCEY_09414</name>
</gene>
<keyword evidence="1" id="KW-1133">Transmembrane helix</keyword>
<evidence type="ECO:0000256" key="1">
    <source>
        <dbReference type="SAM" id="Phobius"/>
    </source>
</evidence>
<dbReference type="Proteomes" id="UP000054495">
    <property type="component" value="Unassembled WGS sequence"/>
</dbReference>
<feature type="transmembrane region" description="Helical" evidence="1">
    <location>
        <begin position="20"/>
        <end position="42"/>
    </location>
</feature>
<keyword evidence="3" id="KW-1185">Reference proteome</keyword>
<evidence type="ECO:0008006" key="4">
    <source>
        <dbReference type="Google" id="ProtNLM"/>
    </source>
</evidence>
<keyword evidence="1" id="KW-0812">Transmembrane</keyword>
<name>A0A0D6LV08_9BILA</name>
<dbReference type="EMBL" id="KE125107">
    <property type="protein sequence ID" value="EPB71477.1"/>
    <property type="molecule type" value="Genomic_DNA"/>
</dbReference>
<dbReference type="AlphaFoldDB" id="A0A0D6LV08"/>
<protein>
    <recommendedName>
        <fullName evidence="4">Anoctamin</fullName>
    </recommendedName>
</protein>
<organism evidence="2 3">
    <name type="scientific">Ancylostoma ceylanicum</name>
    <dbReference type="NCBI Taxonomy" id="53326"/>
    <lineage>
        <taxon>Eukaryota</taxon>
        <taxon>Metazoa</taxon>
        <taxon>Ecdysozoa</taxon>
        <taxon>Nematoda</taxon>
        <taxon>Chromadorea</taxon>
        <taxon>Rhabditida</taxon>
        <taxon>Rhabditina</taxon>
        <taxon>Rhabditomorpha</taxon>
        <taxon>Strongyloidea</taxon>
        <taxon>Ancylostomatidae</taxon>
        <taxon>Ancylostomatinae</taxon>
        <taxon>Ancylostoma</taxon>
    </lineage>
</organism>
<accession>A0A0D6LV08</accession>
<keyword evidence="1" id="KW-0472">Membrane</keyword>
<proteinExistence type="predicted"/>
<evidence type="ECO:0000313" key="3">
    <source>
        <dbReference type="Proteomes" id="UP000054495"/>
    </source>
</evidence>
<evidence type="ECO:0000313" key="2">
    <source>
        <dbReference type="EMBL" id="EPB71477.1"/>
    </source>
</evidence>
<sequence>MNFGREYEPYHKYDYGFSFWLAVVALQLAGIDVIVAILTVCLGEEDEKLVSESVKLLRTCSTL</sequence>
<reference evidence="2 3" key="1">
    <citation type="submission" date="2013-05" db="EMBL/GenBank/DDBJ databases">
        <title>Draft genome of the parasitic nematode Anyclostoma ceylanicum.</title>
        <authorList>
            <person name="Mitreva M."/>
        </authorList>
    </citation>
    <scope>NUCLEOTIDE SEQUENCE [LARGE SCALE GENOMIC DNA]</scope>
</reference>